<dbReference type="EMBL" id="JAHHZF010000002">
    <property type="protein sequence ID" value="MBT9288662.1"/>
    <property type="molecule type" value="Genomic_DNA"/>
</dbReference>
<sequence length="127" mass="14201">MMRHSQQRDRRERGYRRLPADGSCPVLVASVVAAFGLTPADLRRPSRGTPRAAFARQVAMYCAHVWLGLSMTEVGRLFERDRTTVAHACRVVEEAREDPRVDRVVDAVESALANWRESQGRPVGEAA</sequence>
<dbReference type="GO" id="GO:0006270">
    <property type="term" value="P:DNA replication initiation"/>
    <property type="evidence" value="ECO:0007669"/>
    <property type="project" value="InterPro"/>
</dbReference>
<evidence type="ECO:0000313" key="3">
    <source>
        <dbReference type="Proteomes" id="UP000766595"/>
    </source>
</evidence>
<dbReference type="InterPro" id="IPR010921">
    <property type="entry name" value="Trp_repressor/repl_initiator"/>
</dbReference>
<dbReference type="Pfam" id="PF08299">
    <property type="entry name" value="Bac_DnaA_C"/>
    <property type="match status" value="1"/>
</dbReference>
<dbReference type="CDD" id="cd06571">
    <property type="entry name" value="Bac_DnaA_C"/>
    <property type="match status" value="1"/>
</dbReference>
<feature type="domain" description="Chromosomal replication initiator DnaA C-terminal" evidence="1">
    <location>
        <begin position="23"/>
        <end position="92"/>
    </location>
</feature>
<dbReference type="SUPFAM" id="SSF48295">
    <property type="entry name" value="TrpR-like"/>
    <property type="match status" value="1"/>
</dbReference>
<accession>A0A947GBG9</accession>
<comment type="caution">
    <text evidence="2">The sequence shown here is derived from an EMBL/GenBank/DDBJ whole genome shotgun (WGS) entry which is preliminary data.</text>
</comment>
<dbReference type="GO" id="GO:0043565">
    <property type="term" value="F:sequence-specific DNA binding"/>
    <property type="evidence" value="ECO:0007669"/>
    <property type="project" value="InterPro"/>
</dbReference>
<name>A0A947GBG9_9HYPH</name>
<reference evidence="2 3" key="1">
    <citation type="submission" date="2021-06" db="EMBL/GenBank/DDBJ databases">
        <authorList>
            <person name="Grouzdev D.S."/>
            <person name="Koziaeva V."/>
        </authorList>
    </citation>
    <scope>NUCLEOTIDE SEQUENCE [LARGE SCALE GENOMIC DNA]</scope>
    <source>
        <strain evidence="2 3">22</strain>
    </source>
</reference>
<dbReference type="InterPro" id="IPR013159">
    <property type="entry name" value="DnaA_C"/>
</dbReference>
<dbReference type="AlphaFoldDB" id="A0A947GBG9"/>
<dbReference type="GO" id="GO:0005524">
    <property type="term" value="F:ATP binding"/>
    <property type="evidence" value="ECO:0007669"/>
    <property type="project" value="InterPro"/>
</dbReference>
<gene>
    <name evidence="2" type="ORF">KL771_04325</name>
</gene>
<dbReference type="Gene3D" id="1.10.1750.10">
    <property type="match status" value="1"/>
</dbReference>
<keyword evidence="3" id="KW-1185">Reference proteome</keyword>
<dbReference type="SMART" id="SM00760">
    <property type="entry name" value="Bac_DnaA_C"/>
    <property type="match status" value="1"/>
</dbReference>
<proteinExistence type="predicted"/>
<dbReference type="GO" id="GO:0006275">
    <property type="term" value="P:regulation of DNA replication"/>
    <property type="evidence" value="ECO:0007669"/>
    <property type="project" value="InterPro"/>
</dbReference>
<evidence type="ECO:0000259" key="1">
    <source>
        <dbReference type="SMART" id="SM00760"/>
    </source>
</evidence>
<protein>
    <submittedName>
        <fullName evidence="2">Chromosomal replication initiator DnaA</fullName>
    </submittedName>
</protein>
<dbReference type="PANTHER" id="PTHR30050">
    <property type="entry name" value="CHROMOSOMAL REPLICATION INITIATOR PROTEIN DNAA"/>
    <property type="match status" value="1"/>
</dbReference>
<dbReference type="Proteomes" id="UP000766595">
    <property type="component" value="Unassembled WGS sequence"/>
</dbReference>
<dbReference type="PANTHER" id="PTHR30050:SF4">
    <property type="entry name" value="ATP-BINDING PROTEIN RV3427C IN INSERTION SEQUENCE-RELATED"/>
    <property type="match status" value="1"/>
</dbReference>
<evidence type="ECO:0000313" key="2">
    <source>
        <dbReference type="EMBL" id="MBT9288662.1"/>
    </source>
</evidence>
<organism evidence="2 3">
    <name type="scientific">Prosthecodimorpha staleyi</name>
    <dbReference type="NCBI Taxonomy" id="2840188"/>
    <lineage>
        <taxon>Bacteria</taxon>
        <taxon>Pseudomonadati</taxon>
        <taxon>Pseudomonadota</taxon>
        <taxon>Alphaproteobacteria</taxon>
        <taxon>Hyphomicrobiales</taxon>
        <taxon>Ancalomicrobiaceae</taxon>
        <taxon>Prosthecodimorpha</taxon>
    </lineage>
</organism>